<keyword evidence="1" id="KW-0472">Membrane</keyword>
<comment type="caution">
    <text evidence="2">The sequence shown here is derived from an EMBL/GenBank/DDBJ whole genome shotgun (WGS) entry which is preliminary data.</text>
</comment>
<keyword evidence="1" id="KW-1133">Transmembrane helix</keyword>
<accession>A0ABW6MF22</accession>
<organism evidence="2 3">
    <name type="scientific">Streptomyces hokutonensis</name>
    <dbReference type="NCBI Taxonomy" id="1306990"/>
    <lineage>
        <taxon>Bacteria</taxon>
        <taxon>Bacillati</taxon>
        <taxon>Actinomycetota</taxon>
        <taxon>Actinomycetes</taxon>
        <taxon>Kitasatosporales</taxon>
        <taxon>Streptomycetaceae</taxon>
        <taxon>Streptomyces</taxon>
    </lineage>
</organism>
<proteinExistence type="predicted"/>
<gene>
    <name evidence="2" type="ORF">ACFYNQ_38090</name>
</gene>
<evidence type="ECO:0000313" key="3">
    <source>
        <dbReference type="Proteomes" id="UP001601303"/>
    </source>
</evidence>
<reference evidence="2 3" key="1">
    <citation type="submission" date="2024-10" db="EMBL/GenBank/DDBJ databases">
        <title>The Natural Products Discovery Center: Release of the First 8490 Sequenced Strains for Exploring Actinobacteria Biosynthetic Diversity.</title>
        <authorList>
            <person name="Kalkreuter E."/>
            <person name="Kautsar S.A."/>
            <person name="Yang D."/>
            <person name="Bader C.D."/>
            <person name="Teijaro C.N."/>
            <person name="Fluegel L."/>
            <person name="Davis C.M."/>
            <person name="Simpson J.R."/>
            <person name="Lauterbach L."/>
            <person name="Steele A.D."/>
            <person name="Gui C."/>
            <person name="Meng S."/>
            <person name="Li G."/>
            <person name="Viehrig K."/>
            <person name="Ye F."/>
            <person name="Su P."/>
            <person name="Kiefer A.F."/>
            <person name="Nichols A."/>
            <person name="Cepeda A.J."/>
            <person name="Yan W."/>
            <person name="Fan B."/>
            <person name="Jiang Y."/>
            <person name="Adhikari A."/>
            <person name="Zheng C.-J."/>
            <person name="Schuster L."/>
            <person name="Cowan T.M."/>
            <person name="Smanski M.J."/>
            <person name="Chevrette M.G."/>
            <person name="De Carvalho L.P.S."/>
            <person name="Shen B."/>
        </authorList>
    </citation>
    <scope>NUCLEOTIDE SEQUENCE [LARGE SCALE GENOMIC DNA]</scope>
    <source>
        <strain evidence="2 3">NPDC006488</strain>
    </source>
</reference>
<keyword evidence="3" id="KW-1185">Reference proteome</keyword>
<keyword evidence="1" id="KW-0812">Transmembrane</keyword>
<dbReference type="EMBL" id="JBIAHM010000016">
    <property type="protein sequence ID" value="MFE9604349.1"/>
    <property type="molecule type" value="Genomic_DNA"/>
</dbReference>
<dbReference type="RefSeq" id="WP_388113291.1">
    <property type="nucleotide sequence ID" value="NZ_JBIAHM010000016.1"/>
</dbReference>
<evidence type="ECO:0000313" key="2">
    <source>
        <dbReference type="EMBL" id="MFE9604349.1"/>
    </source>
</evidence>
<sequence>MADNTSQIVTDIPHAKVKAVAERVVQELRLAAEKVAAHHAEPARYPMPEDKGAAEHLLAQRFDRLPDDKKKKAADAVVADLKDVAGRARRLGDLARVDLRSPASVDAQIRRMPFPERLKFPADELKKLPFLLPEEPQAGAATAAVPSALHKLELRIHSVKCLAETSELGSDEISLAGTGVDESGDALKISPFDVRSFDDGDVKTYAPPKQFHWFNLDEGGASYPKSYFVTLVLAEIDFGGVAVYVDRLLDMVRTKVAAYLAAAVGAAIGASAGLLGILIGMAVGAAVGWAFDQLKGIVEDDVFTPVTLSTIIPALTGRWNGKPETAAASAEYRGFGGHYRVTYTWRMFN</sequence>
<protein>
    <submittedName>
        <fullName evidence="2">Uncharacterized protein</fullName>
    </submittedName>
</protein>
<evidence type="ECO:0000256" key="1">
    <source>
        <dbReference type="SAM" id="Phobius"/>
    </source>
</evidence>
<dbReference type="Proteomes" id="UP001601303">
    <property type="component" value="Unassembled WGS sequence"/>
</dbReference>
<feature type="transmembrane region" description="Helical" evidence="1">
    <location>
        <begin position="257"/>
        <end position="290"/>
    </location>
</feature>
<name>A0ABW6MF22_9ACTN</name>